<proteinExistence type="predicted"/>
<dbReference type="Pfam" id="PF06952">
    <property type="entry name" value="PsiA"/>
    <property type="match status" value="1"/>
</dbReference>
<comment type="caution">
    <text evidence="1">The sequence shown here is derived from an EMBL/GenBank/DDBJ whole genome shotgun (WGS) entry which is preliminary data.</text>
</comment>
<accession>A0AAN5UHV0</accession>
<dbReference type="Proteomes" id="UP000868636">
    <property type="component" value="Unassembled WGS sequence"/>
</dbReference>
<dbReference type="EMBL" id="DADPIR010000065">
    <property type="protein sequence ID" value="HAZ7494644.1"/>
    <property type="molecule type" value="Genomic_DNA"/>
</dbReference>
<reference evidence="1" key="2">
    <citation type="submission" date="2021-03" db="EMBL/GenBank/DDBJ databases">
        <authorList>
            <consortium name="NCBI Pathogen Detection Project"/>
        </authorList>
    </citation>
    <scope>NUCLEOTIDE SEQUENCE</scope>
    <source>
        <strain evidence="1">SJP41</strain>
    </source>
</reference>
<protein>
    <submittedName>
        <fullName evidence="1">Plasmid SOS inhibition protein A</fullName>
    </submittedName>
</protein>
<evidence type="ECO:0000313" key="1">
    <source>
        <dbReference type="EMBL" id="HAZ7494644.1"/>
    </source>
</evidence>
<feature type="non-terminal residue" evidence="1">
    <location>
        <position position="1"/>
    </location>
</feature>
<sequence length="199" mass="23247">AGAFFRCLNGSRRISLSDLRFFMPSLTAEELRGNRLQWLYAVDVLIETQGEVCLLPLPGDAAERLFPSVRFRVRERSRHKSALVMQKYSRQQAREAEQKARAYQALVAQAEIELAFHSPETVGSWHARWSDRVAEHDLETLFWQWGERFPSLAGMERWQWQDMPFWQVIAEASMAAREAGHVVREMERWMVPNKLREVA</sequence>
<organism evidence="1 2">
    <name type="scientific">Escherichia coli</name>
    <dbReference type="NCBI Taxonomy" id="562"/>
    <lineage>
        <taxon>Bacteria</taxon>
        <taxon>Pseudomonadati</taxon>
        <taxon>Pseudomonadota</taxon>
        <taxon>Gammaproteobacteria</taxon>
        <taxon>Enterobacterales</taxon>
        <taxon>Enterobacteriaceae</taxon>
        <taxon>Escherichia</taxon>
    </lineage>
</organism>
<dbReference type="NCBIfam" id="NF010258">
    <property type="entry name" value="PRK13704.1"/>
    <property type="match status" value="1"/>
</dbReference>
<gene>
    <name evidence="1" type="ORF">J8F57_004961</name>
</gene>
<reference evidence="1" key="1">
    <citation type="journal article" date="2018" name="Genome Biol.">
        <title>SKESA: strategic k-mer extension for scrupulous assemblies.</title>
        <authorList>
            <person name="Souvorov A."/>
            <person name="Agarwala R."/>
            <person name="Lipman D.J."/>
        </authorList>
    </citation>
    <scope>NUCLEOTIDE SEQUENCE</scope>
    <source>
        <strain evidence="1">SJP41</strain>
    </source>
</reference>
<name>A0AAN5UHV0_ECOLX</name>
<dbReference type="AlphaFoldDB" id="A0AAN5UHV0"/>
<evidence type="ECO:0000313" key="2">
    <source>
        <dbReference type="Proteomes" id="UP000868636"/>
    </source>
</evidence>
<dbReference type="InterPro" id="IPR009713">
    <property type="entry name" value="Uncharacterised_PsiA"/>
</dbReference>